<organism evidence="1 2">
    <name type="scientific">Leucobacter viscericola</name>
    <dbReference type="NCBI Taxonomy" id="2714935"/>
    <lineage>
        <taxon>Bacteria</taxon>
        <taxon>Bacillati</taxon>
        <taxon>Actinomycetota</taxon>
        <taxon>Actinomycetes</taxon>
        <taxon>Micrococcales</taxon>
        <taxon>Microbacteriaceae</taxon>
        <taxon>Leucobacter</taxon>
    </lineage>
</organism>
<dbReference type="RefSeq" id="WP_166289977.1">
    <property type="nucleotide sequence ID" value="NZ_CP049863.1"/>
</dbReference>
<keyword evidence="2" id="KW-1185">Reference proteome</keyword>
<dbReference type="Proteomes" id="UP000502677">
    <property type="component" value="Chromosome"/>
</dbReference>
<dbReference type="PANTHER" id="PTHR41700">
    <property type="entry name" value="GCN5-RELATED N-ACETYLTRANSFERASE"/>
    <property type="match status" value="1"/>
</dbReference>
<dbReference type="EMBL" id="CP049863">
    <property type="protein sequence ID" value="QIK62710.1"/>
    <property type="molecule type" value="Genomic_DNA"/>
</dbReference>
<gene>
    <name evidence="1" type="ORF">G7068_05445</name>
</gene>
<dbReference type="InterPro" id="IPR016181">
    <property type="entry name" value="Acyl_CoA_acyltransferase"/>
</dbReference>
<protein>
    <submittedName>
        <fullName evidence="1">GNAT family N-acetyltransferase</fullName>
    </submittedName>
</protein>
<dbReference type="GO" id="GO:0016740">
    <property type="term" value="F:transferase activity"/>
    <property type="evidence" value="ECO:0007669"/>
    <property type="project" value="UniProtKB-KW"/>
</dbReference>
<reference evidence="1 2" key="1">
    <citation type="submission" date="2020-03" db="EMBL/GenBank/DDBJ databases">
        <title>Leucobacter sp. nov., isolated from beetles.</title>
        <authorList>
            <person name="Hyun D.-W."/>
            <person name="Bae J.-W."/>
        </authorList>
    </citation>
    <scope>NUCLEOTIDE SEQUENCE [LARGE SCALE GENOMIC DNA]</scope>
    <source>
        <strain evidence="1 2">HDW9C</strain>
    </source>
</reference>
<dbReference type="Gene3D" id="3.40.630.30">
    <property type="match status" value="1"/>
</dbReference>
<keyword evidence="1" id="KW-0808">Transferase</keyword>
<evidence type="ECO:0000313" key="1">
    <source>
        <dbReference type="EMBL" id="QIK62710.1"/>
    </source>
</evidence>
<evidence type="ECO:0000313" key="2">
    <source>
        <dbReference type="Proteomes" id="UP000502677"/>
    </source>
</evidence>
<dbReference type="AlphaFoldDB" id="A0A6G7XDM2"/>
<dbReference type="SUPFAM" id="SSF55729">
    <property type="entry name" value="Acyl-CoA N-acyltransferases (Nat)"/>
    <property type="match status" value="1"/>
</dbReference>
<name>A0A6G7XDM2_9MICO</name>
<dbReference type="PANTHER" id="PTHR41700:SF1">
    <property type="entry name" value="N-ACETYLTRANSFERASE DOMAIN-CONTAINING PROTEIN"/>
    <property type="match status" value="1"/>
</dbReference>
<dbReference type="KEGG" id="lvi:G7068_05445"/>
<proteinExistence type="predicted"/>
<accession>A0A6G7XDM2</accession>
<dbReference type="InterPro" id="IPR038764">
    <property type="entry name" value="GNAT_N_AcTrfase_prd"/>
</dbReference>
<sequence length="259" mass="28417">MGDSAGALVSRELRGHEEFRAAAELYVRVFQYRAPEFALNPNLLSAIAQNGGSAVGVFTPRDEMIGFAYGFAGRDAHQNDFHYSQAATVDPRFQGKGVGRLLKLQQARVAERWGHQTMRWTFDPTLARNAHFNFDSLGAVGIDFLPSYYSRPGSDRILVEWTLAGRQTLRVPAQAPGAHVAPSLGAADWGFVREDGEAQWIAFPAVPVQNEAEAARVSERLAKALQQAFLSGRVLIRCARLNDDTAAYLAVPGTREETV</sequence>